<evidence type="ECO:0000256" key="1">
    <source>
        <dbReference type="SAM" id="MobiDB-lite"/>
    </source>
</evidence>
<feature type="chain" id="PRO_5011560174" description="DUF4124 domain-containing protein" evidence="2">
    <location>
        <begin position="22"/>
        <end position="154"/>
    </location>
</feature>
<feature type="region of interest" description="Disordered" evidence="1">
    <location>
        <begin position="46"/>
        <end position="100"/>
    </location>
</feature>
<feature type="signal peptide" evidence="2">
    <location>
        <begin position="1"/>
        <end position="21"/>
    </location>
</feature>
<accession>A0A1I0HXS0</accession>
<evidence type="ECO:0000259" key="3">
    <source>
        <dbReference type="Pfam" id="PF13511"/>
    </source>
</evidence>
<dbReference type="InterPro" id="IPR025392">
    <property type="entry name" value="DUF4124"/>
</dbReference>
<evidence type="ECO:0000313" key="4">
    <source>
        <dbReference type="EMBL" id="SET88895.1"/>
    </source>
</evidence>
<feature type="compositionally biased region" description="Basic and acidic residues" evidence="1">
    <location>
        <begin position="72"/>
        <end position="100"/>
    </location>
</feature>
<dbReference type="Pfam" id="PF13511">
    <property type="entry name" value="DUF4124"/>
    <property type="match status" value="1"/>
</dbReference>
<feature type="domain" description="DUF4124" evidence="3">
    <location>
        <begin position="12"/>
        <end position="62"/>
    </location>
</feature>
<gene>
    <name evidence="4" type="ORF">SAMN04487962_13710</name>
</gene>
<proteinExistence type="predicted"/>
<dbReference type="STRING" id="430453.SAMN04487962_13710"/>
<protein>
    <recommendedName>
        <fullName evidence="3">DUF4124 domain-containing protein</fullName>
    </recommendedName>
</protein>
<dbReference type="AlphaFoldDB" id="A0A1I0HXS0"/>
<dbReference type="RefSeq" id="WP_091854989.1">
    <property type="nucleotide sequence ID" value="NZ_FOHZ01000037.1"/>
</dbReference>
<organism evidence="4 5">
    <name type="scientific">Marinobacter segnicrescens</name>
    <dbReference type="NCBI Taxonomy" id="430453"/>
    <lineage>
        <taxon>Bacteria</taxon>
        <taxon>Pseudomonadati</taxon>
        <taxon>Pseudomonadota</taxon>
        <taxon>Gammaproteobacteria</taxon>
        <taxon>Pseudomonadales</taxon>
        <taxon>Marinobacteraceae</taxon>
        <taxon>Marinobacter</taxon>
    </lineage>
</organism>
<name>A0A1I0HXS0_9GAMM</name>
<sequence>MTRHLLLVAIIALLSPSLTSAESVYRWTDENGVVHFGDREPVGRAADRVSVKTGAATNSSERKSPQEQVEALEERQAERQREEKETAVEEARRKQRQARCDTARANLQAINSNARIRVVGADGEQRYLTPEEIQEKRAEFEAIVEESCDDSPES</sequence>
<evidence type="ECO:0000256" key="2">
    <source>
        <dbReference type="SAM" id="SignalP"/>
    </source>
</evidence>
<dbReference type="OrthoDB" id="7068596at2"/>
<evidence type="ECO:0000313" key="5">
    <source>
        <dbReference type="Proteomes" id="UP000198762"/>
    </source>
</evidence>
<reference evidence="5" key="1">
    <citation type="submission" date="2016-10" db="EMBL/GenBank/DDBJ databases">
        <authorList>
            <person name="Varghese N."/>
            <person name="Submissions S."/>
        </authorList>
    </citation>
    <scope>NUCLEOTIDE SEQUENCE [LARGE SCALE GENOMIC DNA]</scope>
    <source>
        <strain evidence="5">CGMCC 1.6489</strain>
    </source>
</reference>
<keyword evidence="5" id="KW-1185">Reference proteome</keyword>
<dbReference type="EMBL" id="FOHZ01000037">
    <property type="protein sequence ID" value="SET88895.1"/>
    <property type="molecule type" value="Genomic_DNA"/>
</dbReference>
<dbReference type="Proteomes" id="UP000198762">
    <property type="component" value="Unassembled WGS sequence"/>
</dbReference>
<keyword evidence="2" id="KW-0732">Signal</keyword>